<dbReference type="InterPro" id="IPR036397">
    <property type="entry name" value="RNaseH_sf"/>
</dbReference>
<dbReference type="GO" id="GO:0003676">
    <property type="term" value="F:nucleic acid binding"/>
    <property type="evidence" value="ECO:0007669"/>
    <property type="project" value="InterPro"/>
</dbReference>
<proteinExistence type="predicted"/>
<sequence>MRFIQKWLVRIGELKLDWPAQSRDLNPVKYLWDDLERQLRARPNRPTSVMLFLLTLDGVCRVSILLYWDTAVPVHTAVCQYVIKRRFTTVLVVSALSPPVLKAWADWVGITVN</sequence>
<organism evidence="1 2">
    <name type="scientific">Oncorhynchus kisutch</name>
    <name type="common">Coho salmon</name>
    <name type="synonym">Salmo kisutch</name>
    <dbReference type="NCBI Taxonomy" id="8019"/>
    <lineage>
        <taxon>Eukaryota</taxon>
        <taxon>Metazoa</taxon>
        <taxon>Chordata</taxon>
        <taxon>Craniata</taxon>
        <taxon>Vertebrata</taxon>
        <taxon>Euteleostomi</taxon>
        <taxon>Actinopterygii</taxon>
        <taxon>Neopterygii</taxon>
        <taxon>Teleostei</taxon>
        <taxon>Protacanthopterygii</taxon>
        <taxon>Salmoniformes</taxon>
        <taxon>Salmonidae</taxon>
        <taxon>Salmoninae</taxon>
        <taxon>Oncorhynchus</taxon>
    </lineage>
</organism>
<evidence type="ECO:0008006" key="3">
    <source>
        <dbReference type="Google" id="ProtNLM"/>
    </source>
</evidence>
<evidence type="ECO:0000313" key="1">
    <source>
        <dbReference type="Ensembl" id="ENSOKIP00005093790.1"/>
    </source>
</evidence>
<dbReference type="GeneTree" id="ENSGT00990000209053"/>
<dbReference type="Proteomes" id="UP000694557">
    <property type="component" value="Unassembled WGS sequence"/>
</dbReference>
<protein>
    <recommendedName>
        <fullName evidence="3">Tc1-like transposase DDE domain-containing protein</fullName>
    </recommendedName>
</protein>
<reference evidence="1" key="1">
    <citation type="submission" date="2025-08" db="UniProtKB">
        <authorList>
            <consortium name="Ensembl"/>
        </authorList>
    </citation>
    <scope>IDENTIFICATION</scope>
</reference>
<name>A0A8C7K1G0_ONCKI</name>
<dbReference type="AlphaFoldDB" id="A0A8C7K1G0"/>
<dbReference type="Gene3D" id="3.30.420.10">
    <property type="entry name" value="Ribonuclease H-like superfamily/Ribonuclease H"/>
    <property type="match status" value="1"/>
</dbReference>
<evidence type="ECO:0000313" key="2">
    <source>
        <dbReference type="Proteomes" id="UP000694557"/>
    </source>
</evidence>
<accession>A0A8C7K1G0</accession>
<dbReference type="Ensembl" id="ENSOKIT00005100277.1">
    <property type="protein sequence ID" value="ENSOKIP00005093790.1"/>
    <property type="gene ID" value="ENSOKIG00005040935.1"/>
</dbReference>
<reference evidence="1" key="2">
    <citation type="submission" date="2025-09" db="UniProtKB">
        <authorList>
            <consortium name="Ensembl"/>
        </authorList>
    </citation>
    <scope>IDENTIFICATION</scope>
</reference>
<keyword evidence="2" id="KW-1185">Reference proteome</keyword>